<dbReference type="PANTHER" id="PTHR16161">
    <property type="entry name" value="TRANSCRIPTIONAL PROTEIN SWT1"/>
    <property type="match status" value="1"/>
</dbReference>
<dbReference type="AlphaFoldDB" id="A0A8H5FPN8"/>
<dbReference type="Gene3D" id="3.40.50.1010">
    <property type="entry name" value="5'-nuclease"/>
    <property type="match status" value="1"/>
</dbReference>
<name>A0A8H5FPN8_9AGAR</name>
<evidence type="ECO:0000313" key="2">
    <source>
        <dbReference type="EMBL" id="KAF5344113.1"/>
    </source>
</evidence>
<dbReference type="InterPro" id="IPR002716">
    <property type="entry name" value="PIN_dom"/>
</dbReference>
<feature type="domain" description="PIN" evidence="1">
    <location>
        <begin position="174"/>
        <end position="297"/>
    </location>
</feature>
<reference evidence="2 3" key="1">
    <citation type="journal article" date="2020" name="ISME J.">
        <title>Uncovering the hidden diversity of litter-decomposition mechanisms in mushroom-forming fungi.</title>
        <authorList>
            <person name="Floudas D."/>
            <person name="Bentzer J."/>
            <person name="Ahren D."/>
            <person name="Johansson T."/>
            <person name="Persson P."/>
            <person name="Tunlid A."/>
        </authorList>
    </citation>
    <scope>NUCLEOTIDE SEQUENCE [LARGE SCALE GENOMIC DNA]</scope>
    <source>
        <strain evidence="2 3">CBS 291.85</strain>
    </source>
</reference>
<dbReference type="PANTHER" id="PTHR16161:SF0">
    <property type="entry name" value="TRANSCRIPTIONAL PROTEIN SWT1"/>
    <property type="match status" value="1"/>
</dbReference>
<organism evidence="2 3">
    <name type="scientific">Tetrapyrgos nigripes</name>
    <dbReference type="NCBI Taxonomy" id="182062"/>
    <lineage>
        <taxon>Eukaryota</taxon>
        <taxon>Fungi</taxon>
        <taxon>Dikarya</taxon>
        <taxon>Basidiomycota</taxon>
        <taxon>Agaricomycotina</taxon>
        <taxon>Agaricomycetes</taxon>
        <taxon>Agaricomycetidae</taxon>
        <taxon>Agaricales</taxon>
        <taxon>Marasmiineae</taxon>
        <taxon>Marasmiaceae</taxon>
        <taxon>Tetrapyrgos</taxon>
    </lineage>
</organism>
<dbReference type="GO" id="GO:0004540">
    <property type="term" value="F:RNA nuclease activity"/>
    <property type="evidence" value="ECO:0007669"/>
    <property type="project" value="UniProtKB-ARBA"/>
</dbReference>
<dbReference type="SMART" id="SM00670">
    <property type="entry name" value="PINc"/>
    <property type="match status" value="1"/>
</dbReference>
<evidence type="ECO:0000259" key="1">
    <source>
        <dbReference type="SMART" id="SM00670"/>
    </source>
</evidence>
<dbReference type="Pfam" id="PF13638">
    <property type="entry name" value="PIN_4"/>
    <property type="match status" value="1"/>
</dbReference>
<evidence type="ECO:0000313" key="3">
    <source>
        <dbReference type="Proteomes" id="UP000559256"/>
    </source>
</evidence>
<proteinExistence type="predicted"/>
<dbReference type="Proteomes" id="UP000559256">
    <property type="component" value="Unassembled WGS sequence"/>
</dbReference>
<dbReference type="SUPFAM" id="SSF88723">
    <property type="entry name" value="PIN domain-like"/>
    <property type="match status" value="1"/>
</dbReference>
<protein>
    <recommendedName>
        <fullName evidence="1">PIN domain-containing protein</fullName>
    </recommendedName>
</protein>
<accession>A0A8H5FPN8</accession>
<keyword evidence="3" id="KW-1185">Reference proteome</keyword>
<dbReference type="CDD" id="cd18727">
    <property type="entry name" value="PIN_Swt1-like"/>
    <property type="match status" value="1"/>
</dbReference>
<comment type="caution">
    <text evidence="2">The sequence shown here is derived from an EMBL/GenBank/DDBJ whole genome shotgun (WGS) entry which is preliminary data.</text>
</comment>
<dbReference type="GO" id="GO:0005634">
    <property type="term" value="C:nucleus"/>
    <property type="evidence" value="ECO:0007669"/>
    <property type="project" value="TreeGrafter"/>
</dbReference>
<dbReference type="EMBL" id="JAACJM010000129">
    <property type="protein sequence ID" value="KAF5344113.1"/>
    <property type="molecule type" value="Genomic_DNA"/>
</dbReference>
<sequence>MWRITQITVDGGNHSSIICGGDPSNEQIVGPTGPIGGNWVLVIPGRGYLKMSDKGNSVQGPGDWSVAFTSSSTNWFYKGEGDCRISIKGDGQFTVSGGSNTINGQLSFEYKLPLAHFPLSSFYLQINRTASMAANRFNANTPNDTNATPGPLEEKFGTIVNDVEMQGPLDESEVFLVLDTNVLLNSLNIFADFLKDIEKLKISVIIVIPRAVLNELDYQKSDPNKRDLQWFSRRASSWIFEEMRRTKHVKGQALSETTSADQRYLSNDEKILQCAVYFCDKHRRRTVLCTGDTILCARGETEAQLRDNLSIMKFDPQAASSSRRLAAFIWPTALPEEFKQFSPHDKNYKQSSVMKEDNSMDMDVDDDDSTLTFVDARNLLHLQVAKHFKSLLAELVLHLERKKRAASDGASQSVHASRSIHARSLRPAHGKKVSEWTVGELLSYLEFTDLSLEAILQPLPRLETFLTEPYQGRGARRGQEWSPADWLKALRKLKEIGQRWEKECSILGSLKDLEPHLKVVFGQAMQI</sequence>
<dbReference type="InterPro" id="IPR052626">
    <property type="entry name" value="SWT1_Regulator"/>
</dbReference>
<gene>
    <name evidence="2" type="ORF">D9758_008843</name>
</gene>
<dbReference type="InterPro" id="IPR029060">
    <property type="entry name" value="PIN-like_dom_sf"/>
</dbReference>
<dbReference type="OrthoDB" id="2017974at2759"/>